<dbReference type="AlphaFoldDB" id="A0A1X7R6M8"/>
<dbReference type="GO" id="GO:0004502">
    <property type="term" value="F:kynurenine 3-monooxygenase activity"/>
    <property type="evidence" value="ECO:0007669"/>
    <property type="project" value="UniProtKB-UniRule"/>
</dbReference>
<sequence length="457" mass="51539">MGGRSHEVTITEQFEGKVVVVGAGLVGCLAALALAQRGYDVTVAEYRNDPRLEATTNRNLRSINLAISARGIEALKYVDEELCERVLHDVVPMKGRMIHDIDGNQKELLYGIAGEHINSISRASLNCDLLDELDAVSNINVCFGYKLAKVEWGDTKQVCYFSDDKNPITVDFIVGADGCFSTTRSQMQRNLRMNYKQEYIDCCYIELYLPPKKDGSFAMANDDLHIWPRGKFMLIALPNADGSFTVTFFAPWSQVDFLVKSKNETKNFLQKYFPDAMDLMGLDSTAEEFINNPKGPLMCVECLPYNMTNGSGILIGDAAHSMVPFYGQGMNCGFEDVKILMQLLDKYHGDRSVAFNSYTETRHQDLITINKLARENYKVMSESVTSVWFNLYKGVDETFSRVLGNSWLTLYTMISFRADISYSDSVRRDNRQHKIIKWLSISGLMVATAVALRRISQ</sequence>
<evidence type="ECO:0000256" key="9">
    <source>
        <dbReference type="ARBA" id="ARBA00023128"/>
    </source>
</evidence>
<dbReference type="EMBL" id="FXLY01000007">
    <property type="protein sequence ID" value="SMN21307.1"/>
    <property type="molecule type" value="Genomic_DNA"/>
</dbReference>
<comment type="function">
    <text evidence="11">Catalyzes the hydroxylation of L-kynurenine (L-Kyn) to form 3-hydroxy-L-kynurenine (L-3OHKyn). Required for synthesis of quinolinic acid.</text>
</comment>
<dbReference type="PROSITE" id="PS51257">
    <property type="entry name" value="PROKAR_LIPOPROTEIN"/>
    <property type="match status" value="1"/>
</dbReference>
<dbReference type="Pfam" id="PF01494">
    <property type="entry name" value="FAD_binding_3"/>
    <property type="match status" value="1"/>
</dbReference>
<dbReference type="GO" id="GO:0034354">
    <property type="term" value="P:'de novo' NAD+ biosynthetic process from L-tryptophan"/>
    <property type="evidence" value="ECO:0007669"/>
    <property type="project" value="UniProtKB-UniRule"/>
</dbReference>
<evidence type="ECO:0000259" key="12">
    <source>
        <dbReference type="Pfam" id="PF01494"/>
    </source>
</evidence>
<keyword evidence="9 11" id="KW-0496">Mitochondrion</keyword>
<keyword evidence="8 11" id="KW-0503">Monooxygenase</keyword>
<evidence type="ECO:0000256" key="11">
    <source>
        <dbReference type="HAMAP-Rule" id="MF_03018"/>
    </source>
</evidence>
<dbReference type="PRINTS" id="PR00420">
    <property type="entry name" value="RNGMNOXGNASE"/>
</dbReference>
<evidence type="ECO:0000256" key="1">
    <source>
        <dbReference type="ARBA" id="ARBA00001974"/>
    </source>
</evidence>
<keyword evidence="2 11" id="KW-0285">Flavoprotein</keyword>
<evidence type="ECO:0000256" key="3">
    <source>
        <dbReference type="ARBA" id="ARBA00022642"/>
    </source>
</evidence>
<dbReference type="EC" id="1.14.13.9" evidence="11"/>
<evidence type="ECO:0000256" key="7">
    <source>
        <dbReference type="ARBA" id="ARBA00023002"/>
    </source>
</evidence>
<keyword evidence="7 11" id="KW-0560">Oxidoreductase</keyword>
<dbReference type="Gene3D" id="3.50.50.60">
    <property type="entry name" value="FAD/NAD(P)-binding domain"/>
    <property type="match status" value="1"/>
</dbReference>
<comment type="similarity">
    <text evidence="11">Belongs to the aromatic-ring hydroxylase family. KMO subfamily.</text>
</comment>
<feature type="domain" description="FAD-binding" evidence="12">
    <location>
        <begin position="17"/>
        <end position="363"/>
    </location>
</feature>
<dbReference type="GO" id="GO:0006569">
    <property type="term" value="P:L-tryptophan catabolic process"/>
    <property type="evidence" value="ECO:0007669"/>
    <property type="project" value="UniProtKB-UniRule"/>
</dbReference>
<dbReference type="InterPro" id="IPR002938">
    <property type="entry name" value="FAD-bd"/>
</dbReference>
<dbReference type="GO" id="GO:0019805">
    <property type="term" value="P:quinolinate biosynthetic process"/>
    <property type="evidence" value="ECO:0007669"/>
    <property type="project" value="UniProtKB-UniRule"/>
</dbReference>
<proteinExistence type="inferred from homology"/>
<dbReference type="Proteomes" id="UP000196158">
    <property type="component" value="Unassembled WGS sequence"/>
</dbReference>
<keyword evidence="5 11" id="KW-0274">FAD</keyword>
<gene>
    <name evidence="11" type="primary">BNA4</name>
    <name evidence="13" type="ORF">KASA_0L03718G</name>
</gene>
<keyword evidence="11" id="KW-0472">Membrane</keyword>
<evidence type="ECO:0000256" key="8">
    <source>
        <dbReference type="ARBA" id="ARBA00023033"/>
    </source>
</evidence>
<accession>A0A1X7R6M8</accession>
<evidence type="ECO:0000313" key="14">
    <source>
        <dbReference type="Proteomes" id="UP000196158"/>
    </source>
</evidence>
<evidence type="ECO:0000313" key="13">
    <source>
        <dbReference type="EMBL" id="SMN21307.1"/>
    </source>
</evidence>
<evidence type="ECO:0000256" key="4">
    <source>
        <dbReference type="ARBA" id="ARBA00022787"/>
    </source>
</evidence>
<organism evidence="13 14">
    <name type="scientific">Maudiozyma saulgeensis</name>
    <dbReference type="NCBI Taxonomy" id="1789683"/>
    <lineage>
        <taxon>Eukaryota</taxon>
        <taxon>Fungi</taxon>
        <taxon>Dikarya</taxon>
        <taxon>Ascomycota</taxon>
        <taxon>Saccharomycotina</taxon>
        <taxon>Saccharomycetes</taxon>
        <taxon>Saccharomycetales</taxon>
        <taxon>Saccharomycetaceae</taxon>
        <taxon>Maudiozyma</taxon>
    </lineage>
</organism>
<reference evidence="13 14" key="1">
    <citation type="submission" date="2017-04" db="EMBL/GenBank/DDBJ databases">
        <authorList>
            <person name="Afonso C.L."/>
            <person name="Miller P.J."/>
            <person name="Scott M.A."/>
            <person name="Spackman E."/>
            <person name="Goraichik I."/>
            <person name="Dimitrov K.M."/>
            <person name="Suarez D.L."/>
            <person name="Swayne D.E."/>
        </authorList>
    </citation>
    <scope>NUCLEOTIDE SEQUENCE [LARGE SCALE GENOMIC DNA]</scope>
</reference>
<dbReference type="PANTHER" id="PTHR46028:SF2">
    <property type="entry name" value="KYNURENINE 3-MONOOXYGENASE"/>
    <property type="match status" value="1"/>
</dbReference>
<name>A0A1X7R6M8_9SACH</name>
<keyword evidence="4 11" id="KW-1000">Mitochondrion outer membrane</keyword>
<dbReference type="GO" id="GO:0070189">
    <property type="term" value="P:kynurenine metabolic process"/>
    <property type="evidence" value="ECO:0007669"/>
    <property type="project" value="TreeGrafter"/>
</dbReference>
<comment type="subcellular location">
    <subcellularLocation>
        <location evidence="11">Mitochondrion outer membrane</location>
    </subcellularLocation>
</comment>
<dbReference type="UniPathway" id="UPA00253">
    <property type="reaction ID" value="UER00328"/>
</dbReference>
<dbReference type="SUPFAM" id="SSF51905">
    <property type="entry name" value="FAD/NAD(P)-binding domain"/>
    <property type="match status" value="1"/>
</dbReference>
<protein>
    <recommendedName>
        <fullName evidence="11">Kynurenine 3-monooxygenase</fullName>
        <ecNumber evidence="11">1.14.13.9</ecNumber>
    </recommendedName>
    <alternativeName>
        <fullName evidence="11">Biosynthesis of nicotinic acid protein 4</fullName>
    </alternativeName>
    <alternativeName>
        <fullName evidence="11">Kynurenine 3-hydroxylase</fullName>
    </alternativeName>
</protein>
<comment type="pathway">
    <text evidence="11">Cofactor biosynthesis; NAD(+) biosynthesis; quinolinate from L-kynurenine: step 1/3.</text>
</comment>
<evidence type="ECO:0000256" key="10">
    <source>
        <dbReference type="ARBA" id="ARBA00047818"/>
    </source>
</evidence>
<evidence type="ECO:0000256" key="6">
    <source>
        <dbReference type="ARBA" id="ARBA00022857"/>
    </source>
</evidence>
<dbReference type="OrthoDB" id="10053569at2759"/>
<comment type="cofactor">
    <cofactor evidence="1 11">
        <name>FAD</name>
        <dbReference type="ChEBI" id="CHEBI:57692"/>
    </cofactor>
</comment>
<keyword evidence="3 11" id="KW-0662">Pyridine nucleotide biosynthesis</keyword>
<dbReference type="FunFam" id="3.50.50.60:FF:000129">
    <property type="entry name" value="Kynurenine 3-monooxygenase"/>
    <property type="match status" value="1"/>
</dbReference>
<dbReference type="HAMAP" id="MF_01971">
    <property type="entry name" value="Kynurenine_monooxygenase"/>
    <property type="match status" value="1"/>
</dbReference>
<dbReference type="InterPro" id="IPR027545">
    <property type="entry name" value="Kynurenine_monooxygenase"/>
</dbReference>
<dbReference type="GO" id="GO:0043420">
    <property type="term" value="P:anthranilate metabolic process"/>
    <property type="evidence" value="ECO:0007669"/>
    <property type="project" value="UniProtKB-UniRule"/>
</dbReference>
<evidence type="ECO:0000256" key="2">
    <source>
        <dbReference type="ARBA" id="ARBA00022630"/>
    </source>
</evidence>
<evidence type="ECO:0000256" key="5">
    <source>
        <dbReference type="ARBA" id="ARBA00022827"/>
    </source>
</evidence>
<keyword evidence="6 11" id="KW-0521">NADP</keyword>
<dbReference type="GO" id="GO:0005741">
    <property type="term" value="C:mitochondrial outer membrane"/>
    <property type="evidence" value="ECO:0007669"/>
    <property type="project" value="UniProtKB-SubCell"/>
</dbReference>
<comment type="catalytic activity">
    <reaction evidence="10 11">
        <text>L-kynurenine + NADPH + O2 + H(+) = 3-hydroxy-L-kynurenine + NADP(+) + H2O</text>
        <dbReference type="Rhea" id="RHEA:20545"/>
        <dbReference type="ChEBI" id="CHEBI:15377"/>
        <dbReference type="ChEBI" id="CHEBI:15378"/>
        <dbReference type="ChEBI" id="CHEBI:15379"/>
        <dbReference type="ChEBI" id="CHEBI:57783"/>
        <dbReference type="ChEBI" id="CHEBI:57959"/>
        <dbReference type="ChEBI" id="CHEBI:58125"/>
        <dbReference type="ChEBI" id="CHEBI:58349"/>
        <dbReference type="EC" id="1.14.13.9"/>
    </reaction>
</comment>
<dbReference type="PANTHER" id="PTHR46028">
    <property type="entry name" value="KYNURENINE 3-MONOOXYGENASE"/>
    <property type="match status" value="1"/>
</dbReference>
<dbReference type="GO" id="GO:0071949">
    <property type="term" value="F:FAD binding"/>
    <property type="evidence" value="ECO:0007669"/>
    <property type="project" value="InterPro"/>
</dbReference>
<keyword evidence="14" id="KW-1185">Reference proteome</keyword>
<dbReference type="InterPro" id="IPR036188">
    <property type="entry name" value="FAD/NAD-bd_sf"/>
</dbReference>
<dbReference type="STRING" id="1789683.A0A1X7R6M8"/>